<reference evidence="2 3" key="1">
    <citation type="submission" date="2015-06" db="EMBL/GenBank/DDBJ databases">
        <title>Draft genome of the ant-associated black yeast Phialophora attae CBS 131958.</title>
        <authorList>
            <person name="Moreno L.F."/>
            <person name="Stielow B.J."/>
            <person name="de Hoog S."/>
            <person name="Vicente V.A."/>
            <person name="Weiss V.A."/>
            <person name="de Vries M."/>
            <person name="Cruz L.M."/>
            <person name="Souza E.M."/>
        </authorList>
    </citation>
    <scope>NUCLEOTIDE SEQUENCE [LARGE SCALE GENOMIC DNA]</scope>
    <source>
        <strain evidence="2 3">CBS 131958</strain>
    </source>
</reference>
<feature type="region of interest" description="Disordered" evidence="1">
    <location>
        <begin position="123"/>
        <end position="142"/>
    </location>
</feature>
<feature type="compositionally biased region" description="Basic and acidic residues" evidence="1">
    <location>
        <begin position="10"/>
        <end position="28"/>
    </location>
</feature>
<evidence type="ECO:0000313" key="3">
    <source>
        <dbReference type="Proteomes" id="UP000038010"/>
    </source>
</evidence>
<keyword evidence="3" id="KW-1185">Reference proteome</keyword>
<feature type="compositionally biased region" description="Acidic residues" evidence="1">
    <location>
        <begin position="59"/>
        <end position="68"/>
    </location>
</feature>
<evidence type="ECO:0000313" key="2">
    <source>
        <dbReference type="EMBL" id="KPI40702.1"/>
    </source>
</evidence>
<feature type="region of interest" description="Disordered" evidence="1">
    <location>
        <begin position="1"/>
        <end position="68"/>
    </location>
</feature>
<feature type="compositionally biased region" description="Polar residues" evidence="1">
    <location>
        <begin position="126"/>
        <end position="142"/>
    </location>
</feature>
<dbReference type="VEuPathDB" id="FungiDB:AB675_10553"/>
<organism evidence="2 3">
    <name type="scientific">Cyphellophora attinorum</name>
    <dbReference type="NCBI Taxonomy" id="1664694"/>
    <lineage>
        <taxon>Eukaryota</taxon>
        <taxon>Fungi</taxon>
        <taxon>Dikarya</taxon>
        <taxon>Ascomycota</taxon>
        <taxon>Pezizomycotina</taxon>
        <taxon>Eurotiomycetes</taxon>
        <taxon>Chaetothyriomycetidae</taxon>
        <taxon>Chaetothyriales</taxon>
        <taxon>Cyphellophoraceae</taxon>
        <taxon>Cyphellophora</taxon>
    </lineage>
</organism>
<dbReference type="Proteomes" id="UP000038010">
    <property type="component" value="Unassembled WGS sequence"/>
</dbReference>
<comment type="caution">
    <text evidence="2">The sequence shown here is derived from an EMBL/GenBank/DDBJ whole genome shotgun (WGS) entry which is preliminary data.</text>
</comment>
<evidence type="ECO:0000256" key="1">
    <source>
        <dbReference type="SAM" id="MobiDB-lite"/>
    </source>
</evidence>
<protein>
    <submittedName>
        <fullName evidence="2">Uncharacterized protein</fullName>
    </submittedName>
</protein>
<dbReference type="EMBL" id="LFJN01000011">
    <property type="protein sequence ID" value="KPI40702.1"/>
    <property type="molecule type" value="Genomic_DNA"/>
</dbReference>
<dbReference type="GeneID" id="28731213"/>
<accession>A0A0N1P1H8</accession>
<dbReference type="RefSeq" id="XP_018000665.1">
    <property type="nucleotide sequence ID" value="XM_018139333.1"/>
</dbReference>
<dbReference type="AlphaFoldDB" id="A0A0N1P1H8"/>
<proteinExistence type="predicted"/>
<gene>
    <name evidence="2" type="ORF">AB675_10553</name>
</gene>
<sequence length="230" mass="25781">MNGVQSKRKTSLDPENDKENQEPSEVERIMAPLRANKSSLPVAATYNSPRDRVSSGVADVDDLPSDDEMEELFNAADCDWGVNESTVRVDDESMADLEANITQQAPQSHVSLRDVQRYPDEELLGTGQSTSPTTQRETQTIDKANSSVQLDDDDTYIESTANENLSSGKHNDLPASEKLFKYVPSTCTHENETAEEKKLCLFEDDQRRKWDGFPLAMYEEFHRCAVIIDG</sequence>
<name>A0A0N1P1H8_9EURO</name>